<evidence type="ECO:0000313" key="8">
    <source>
        <dbReference type="Proteomes" id="UP001432075"/>
    </source>
</evidence>
<dbReference type="Proteomes" id="UP001432075">
    <property type="component" value="Plasmid unnamed1"/>
</dbReference>
<keyword evidence="3" id="KW-0238">DNA-binding</keyword>
<evidence type="ECO:0000256" key="1">
    <source>
        <dbReference type="ARBA" id="ARBA00009437"/>
    </source>
</evidence>
<dbReference type="Gene3D" id="3.40.190.10">
    <property type="entry name" value="Periplasmic binding protein-like II"/>
    <property type="match status" value="2"/>
</dbReference>
<evidence type="ECO:0000256" key="4">
    <source>
        <dbReference type="ARBA" id="ARBA00023163"/>
    </source>
</evidence>
<evidence type="ECO:0000256" key="3">
    <source>
        <dbReference type="ARBA" id="ARBA00023125"/>
    </source>
</evidence>
<protein>
    <submittedName>
        <fullName evidence="7">LysR substrate-binding domain-containing protein</fullName>
    </submittedName>
</protein>
<keyword evidence="4" id="KW-0804">Transcription</keyword>
<organism evidence="7 8">
    <name type="scientific">Streptomyces goshikiensis</name>
    <dbReference type="NCBI Taxonomy" id="1942"/>
    <lineage>
        <taxon>Bacteria</taxon>
        <taxon>Bacillati</taxon>
        <taxon>Actinomycetota</taxon>
        <taxon>Actinomycetes</taxon>
        <taxon>Kitasatosporales</taxon>
        <taxon>Streptomycetaceae</taxon>
        <taxon>Streptomyces</taxon>
    </lineage>
</organism>
<gene>
    <name evidence="7" type="ORF">OHU17_36330</name>
</gene>
<keyword evidence="2" id="KW-0805">Transcription regulation</keyword>
<evidence type="ECO:0000256" key="5">
    <source>
        <dbReference type="SAM" id="MobiDB-lite"/>
    </source>
</evidence>
<dbReference type="SUPFAM" id="SSF53850">
    <property type="entry name" value="Periplasmic binding protein-like II"/>
    <property type="match status" value="1"/>
</dbReference>
<dbReference type="Pfam" id="PF03466">
    <property type="entry name" value="LysR_substrate"/>
    <property type="match status" value="1"/>
</dbReference>
<dbReference type="RefSeq" id="WP_328777857.1">
    <property type="nucleotide sequence ID" value="NZ_CP108058.1"/>
</dbReference>
<name>A0ABZ1S067_9ACTN</name>
<dbReference type="PANTHER" id="PTHR30346:SF0">
    <property type="entry name" value="HCA OPERON TRANSCRIPTIONAL ACTIVATOR HCAR"/>
    <property type="match status" value="1"/>
</dbReference>
<keyword evidence="7" id="KW-0614">Plasmid</keyword>
<proteinExistence type="inferred from homology"/>
<dbReference type="PANTHER" id="PTHR30346">
    <property type="entry name" value="TRANSCRIPTIONAL DUAL REGULATOR HCAR-RELATED"/>
    <property type="match status" value="1"/>
</dbReference>
<feature type="domain" description="LysR substrate-binding" evidence="6">
    <location>
        <begin position="7"/>
        <end position="85"/>
    </location>
</feature>
<feature type="compositionally biased region" description="Basic residues" evidence="5">
    <location>
        <begin position="117"/>
        <end position="136"/>
    </location>
</feature>
<evidence type="ECO:0000259" key="6">
    <source>
        <dbReference type="Pfam" id="PF03466"/>
    </source>
</evidence>
<reference evidence="7" key="1">
    <citation type="submission" date="2022-10" db="EMBL/GenBank/DDBJ databases">
        <title>The complete genomes of actinobacterial strains from the NBC collection.</title>
        <authorList>
            <person name="Joergensen T.S."/>
            <person name="Alvarez Arevalo M."/>
            <person name="Sterndorff E.B."/>
            <person name="Faurdal D."/>
            <person name="Vuksanovic O."/>
            <person name="Mourched A.-S."/>
            <person name="Charusanti P."/>
            <person name="Shaw S."/>
            <person name="Blin K."/>
            <person name="Weber T."/>
        </authorList>
    </citation>
    <scope>NUCLEOTIDE SEQUENCE</scope>
    <source>
        <strain evidence="7">NBC_00283</strain>
        <plasmid evidence="7">unnamed1</plasmid>
    </source>
</reference>
<evidence type="ECO:0000256" key="2">
    <source>
        <dbReference type="ARBA" id="ARBA00023015"/>
    </source>
</evidence>
<comment type="similarity">
    <text evidence="1">Belongs to the LysR transcriptional regulatory family.</text>
</comment>
<dbReference type="EMBL" id="CP108058">
    <property type="protein sequence ID" value="WUO51647.1"/>
    <property type="molecule type" value="Genomic_DNA"/>
</dbReference>
<accession>A0ABZ1S067</accession>
<dbReference type="InterPro" id="IPR005119">
    <property type="entry name" value="LysR_subst-bd"/>
</dbReference>
<geneLocation type="plasmid" evidence="7 8">
    <name>unnamed1</name>
</geneLocation>
<evidence type="ECO:0000313" key="7">
    <source>
        <dbReference type="EMBL" id="WUO51647.1"/>
    </source>
</evidence>
<feature type="region of interest" description="Disordered" evidence="5">
    <location>
        <begin position="83"/>
        <end position="136"/>
    </location>
</feature>
<sequence>MPARTPAGRPVRRGPAVSTFHEILALVVVGDVVCAVPDEGRRYNAQSDVAFLPLHDAPPVEWALIWRTDSVPPLVRALAEAATDRGDVGARTGARQHGAALSGRTPSGRGGRSRGAPSRRARVPRRRRSGRRGRVR</sequence>
<keyword evidence="8" id="KW-1185">Reference proteome</keyword>